<protein>
    <submittedName>
        <fullName evidence="1">Uncharacterized protein</fullName>
    </submittedName>
</protein>
<accession>A0A8G1A2T1</accession>
<dbReference type="Proteomes" id="UP000826709">
    <property type="component" value="Chromosome"/>
</dbReference>
<keyword evidence="2" id="KW-1185">Reference proteome</keyword>
<evidence type="ECO:0000313" key="2">
    <source>
        <dbReference type="Proteomes" id="UP000826709"/>
    </source>
</evidence>
<dbReference type="AlphaFoldDB" id="A0A8G1A2T1"/>
<reference evidence="1" key="1">
    <citation type="journal article" date="2005" name="Int. J. Syst. Evol. Microbiol.">
        <title>Methanofollis formosanus sp. nov., isolated from a fish pond.</title>
        <authorList>
            <person name="Wu S.Y."/>
            <person name="Chen S.C."/>
            <person name="Lai M.C."/>
        </authorList>
    </citation>
    <scope>NUCLEOTIDE SEQUENCE</scope>
    <source>
        <strain evidence="1">ML15</strain>
    </source>
</reference>
<sequence>MILFLCICLTGLPCLTGAADVERTLSTPAPEAGSVVDVTLSIEEIAAGGVVEHLPPGFAFAGSSLPADRVAADEDRICFALLNETSVSYQIVAPEKGSGEITGEWYDFVNRLNGTIQPSRIGVDGAGATETAGSPGPAPALLIAVLAGLIIARGRRQ</sequence>
<dbReference type="EMBL" id="CP037968">
    <property type="protein sequence ID" value="QYZ80314.1"/>
    <property type="molecule type" value="Genomic_DNA"/>
</dbReference>
<reference evidence="1" key="2">
    <citation type="submission" date="2019-03" db="EMBL/GenBank/DDBJ databases">
        <authorList>
            <person name="Chen S.-C."/>
            <person name="Wu S.-Y."/>
            <person name="Lai M.-C."/>
        </authorList>
    </citation>
    <scope>NUCLEOTIDE SEQUENCE</scope>
    <source>
        <strain evidence="1">ML15</strain>
    </source>
</reference>
<dbReference type="OrthoDB" id="141574at2157"/>
<evidence type="ECO:0000313" key="1">
    <source>
        <dbReference type="EMBL" id="QYZ80314.1"/>
    </source>
</evidence>
<dbReference type="KEGG" id="mfk:E2N92_13190"/>
<organism evidence="1 2">
    <name type="scientific">Methanofollis formosanus</name>
    <dbReference type="NCBI Taxonomy" id="299308"/>
    <lineage>
        <taxon>Archaea</taxon>
        <taxon>Methanobacteriati</taxon>
        <taxon>Methanobacteriota</taxon>
        <taxon>Stenosarchaea group</taxon>
        <taxon>Methanomicrobia</taxon>
        <taxon>Methanomicrobiales</taxon>
        <taxon>Methanomicrobiaceae</taxon>
        <taxon>Methanofollis</taxon>
    </lineage>
</organism>
<dbReference type="RefSeq" id="WP_220681626.1">
    <property type="nucleotide sequence ID" value="NZ_CP037968.1"/>
</dbReference>
<gene>
    <name evidence="1" type="ORF">E2N92_13190</name>
</gene>
<proteinExistence type="predicted"/>
<name>A0A8G1A2T1_9EURY</name>